<sequence length="95" mass="10366">MGLPLENIAICVMVLRHVTLGKDGLPKPKGQNLGLTAQHLFQAPNRVSNWNGTLRATADKSECVQGIFPVVGAEDCLYINVYTTKASINIFNLKQ</sequence>
<proteinExistence type="predicted"/>
<evidence type="ECO:0000259" key="2">
    <source>
        <dbReference type="Pfam" id="PF00135"/>
    </source>
</evidence>
<keyword evidence="4" id="KW-1185">Reference proteome</keyword>
<organism evidence="3 4">
    <name type="scientific">Aromia moschata</name>
    <dbReference type="NCBI Taxonomy" id="1265417"/>
    <lineage>
        <taxon>Eukaryota</taxon>
        <taxon>Metazoa</taxon>
        <taxon>Ecdysozoa</taxon>
        <taxon>Arthropoda</taxon>
        <taxon>Hexapoda</taxon>
        <taxon>Insecta</taxon>
        <taxon>Pterygota</taxon>
        <taxon>Neoptera</taxon>
        <taxon>Endopterygota</taxon>
        <taxon>Coleoptera</taxon>
        <taxon>Polyphaga</taxon>
        <taxon>Cucujiformia</taxon>
        <taxon>Chrysomeloidea</taxon>
        <taxon>Cerambycidae</taxon>
        <taxon>Cerambycinae</taxon>
        <taxon>Callichromatini</taxon>
        <taxon>Aromia</taxon>
    </lineage>
</organism>
<keyword evidence="1" id="KW-0325">Glycoprotein</keyword>
<evidence type="ECO:0000256" key="1">
    <source>
        <dbReference type="ARBA" id="ARBA00023180"/>
    </source>
</evidence>
<dbReference type="Pfam" id="PF00135">
    <property type="entry name" value="COesterase"/>
    <property type="match status" value="1"/>
</dbReference>
<dbReference type="Gene3D" id="3.40.50.1820">
    <property type="entry name" value="alpha/beta hydrolase"/>
    <property type="match status" value="1"/>
</dbReference>
<dbReference type="InterPro" id="IPR029058">
    <property type="entry name" value="AB_hydrolase_fold"/>
</dbReference>
<dbReference type="EMBL" id="JAPWTK010000074">
    <property type="protein sequence ID" value="KAJ8952065.1"/>
    <property type="molecule type" value="Genomic_DNA"/>
</dbReference>
<reference evidence="3" key="1">
    <citation type="journal article" date="2023" name="Insect Mol. Biol.">
        <title>Genome sequencing provides insights into the evolution of gene families encoding plant cell wall-degrading enzymes in longhorned beetles.</title>
        <authorList>
            <person name="Shin N.R."/>
            <person name="Okamura Y."/>
            <person name="Kirsch R."/>
            <person name="Pauchet Y."/>
        </authorList>
    </citation>
    <scope>NUCLEOTIDE SEQUENCE</scope>
    <source>
        <strain evidence="3">AMC_N1</strain>
    </source>
</reference>
<gene>
    <name evidence="3" type="ORF">NQ318_010975</name>
</gene>
<dbReference type="SUPFAM" id="SSF53474">
    <property type="entry name" value="alpha/beta-Hydrolases"/>
    <property type="match status" value="1"/>
</dbReference>
<dbReference type="Proteomes" id="UP001162162">
    <property type="component" value="Unassembled WGS sequence"/>
</dbReference>
<dbReference type="InterPro" id="IPR002018">
    <property type="entry name" value="CarbesteraseB"/>
</dbReference>
<comment type="caution">
    <text evidence="3">The sequence shown here is derived from an EMBL/GenBank/DDBJ whole genome shotgun (WGS) entry which is preliminary data.</text>
</comment>
<name>A0AAV8YMA9_9CUCU</name>
<protein>
    <recommendedName>
        <fullName evidence="2">Carboxylesterase type B domain-containing protein</fullName>
    </recommendedName>
</protein>
<feature type="domain" description="Carboxylesterase type B" evidence="2">
    <location>
        <begin position="38"/>
        <end position="85"/>
    </location>
</feature>
<accession>A0AAV8YMA9</accession>
<evidence type="ECO:0000313" key="4">
    <source>
        <dbReference type="Proteomes" id="UP001162162"/>
    </source>
</evidence>
<dbReference type="AlphaFoldDB" id="A0AAV8YMA9"/>
<evidence type="ECO:0000313" key="3">
    <source>
        <dbReference type="EMBL" id="KAJ8952065.1"/>
    </source>
</evidence>